<name>A0AA36J4K7_9DINO</name>
<organism evidence="1 2">
    <name type="scientific">Effrenium voratum</name>
    <dbReference type="NCBI Taxonomy" id="2562239"/>
    <lineage>
        <taxon>Eukaryota</taxon>
        <taxon>Sar</taxon>
        <taxon>Alveolata</taxon>
        <taxon>Dinophyceae</taxon>
        <taxon>Suessiales</taxon>
        <taxon>Symbiodiniaceae</taxon>
        <taxon>Effrenium</taxon>
    </lineage>
</organism>
<proteinExistence type="predicted"/>
<dbReference type="EMBL" id="CAUJNA010003300">
    <property type="protein sequence ID" value="CAJ1398424.1"/>
    <property type="molecule type" value="Genomic_DNA"/>
</dbReference>
<accession>A0AA36J4K7</accession>
<comment type="caution">
    <text evidence="1">The sequence shown here is derived from an EMBL/GenBank/DDBJ whole genome shotgun (WGS) entry which is preliminary data.</text>
</comment>
<dbReference type="Proteomes" id="UP001178507">
    <property type="component" value="Unassembled WGS sequence"/>
</dbReference>
<reference evidence="1" key="1">
    <citation type="submission" date="2023-08" db="EMBL/GenBank/DDBJ databases">
        <authorList>
            <person name="Chen Y."/>
            <person name="Shah S."/>
            <person name="Dougan E. K."/>
            <person name="Thang M."/>
            <person name="Chan C."/>
        </authorList>
    </citation>
    <scope>NUCLEOTIDE SEQUENCE</scope>
</reference>
<evidence type="ECO:0000313" key="1">
    <source>
        <dbReference type="EMBL" id="CAJ1398424.1"/>
    </source>
</evidence>
<keyword evidence="2" id="KW-1185">Reference proteome</keyword>
<evidence type="ECO:0000313" key="2">
    <source>
        <dbReference type="Proteomes" id="UP001178507"/>
    </source>
</evidence>
<gene>
    <name evidence="1" type="ORF">EVOR1521_LOCUS22226</name>
</gene>
<protein>
    <submittedName>
        <fullName evidence="1">Uncharacterized protein</fullName>
    </submittedName>
</protein>
<sequence length="633" mass="70398">MLPQERRVATASLRALETLDAAEGSERKRVRAAPALRPFADCFELLDCGDGLEIFVANPIRVLLVAAARCHWYLEALRRWGPQISCALFVDETTGGNVLKVDQRLKVCLFYLGLRQQLREAPNRTSLFPVAACTHEQLKDGPHVLSLVLARLVRQWRAMGAWSAANVHGVEITLQLCVFVADHDGQRMAFMSKGSAAIKPCLFCANVVKKHCAATRVDDHFVDICEDDVARFMVTSSAEVFVAFDDLLPQASNASKARRAELEKCFGFHLDPRSLLADVVARAELPLEAVVNDSMHYFSNGVASQEVNLLVTCLAEHLITPSLLRDAVAQTNWTRPKRLRDHGQTRYWTSSLFKDVLFQGDLYKGSAGDTVAVCPLIYYYAKELAPTSLQPQLASFAALLDCMAALEACSRRAGTPETEALCAAQQKHMRLFKAAYSADLLQPKAHHRMHLPSHYRRHGYLTCWEQESAHRYYKHDLAEALQHLISQPEAFGKALLSRMLLRVVTELTGRVEPRTSALQPPVVDSDSVTALYDVPATLSETCLVAGLSLAKGDVILTPDLRRAAVIHFFAQRDNAAIYAVLSAYKLSTAGAHCRSYEFFGQETWGLAEVQGCYTVRWWCLDGNVLQCLHTNLQ</sequence>
<dbReference type="AlphaFoldDB" id="A0AA36J4K7"/>